<dbReference type="GO" id="GO:0009723">
    <property type="term" value="P:response to ethylene"/>
    <property type="evidence" value="ECO:0007669"/>
    <property type="project" value="TreeGrafter"/>
</dbReference>
<protein>
    <submittedName>
        <fullName evidence="1">Uncharacterized protein</fullName>
    </submittedName>
</protein>
<comment type="caution">
    <text evidence="1">The sequence shown here is derived from an EMBL/GenBank/DDBJ whole genome shotgun (WGS) entry which is preliminary data.</text>
</comment>
<dbReference type="AlphaFoldDB" id="A0A9D4V5F5"/>
<dbReference type="PANTHER" id="PTHR20921:SF0">
    <property type="entry name" value="TRANSMEMBRANE PROTEIN 222"/>
    <property type="match status" value="1"/>
</dbReference>
<dbReference type="EMBL" id="JABFUD020000005">
    <property type="protein sequence ID" value="KAI5079805.1"/>
    <property type="molecule type" value="Genomic_DNA"/>
</dbReference>
<organism evidence="1 2">
    <name type="scientific">Adiantum capillus-veneris</name>
    <name type="common">Maidenhair fern</name>
    <dbReference type="NCBI Taxonomy" id="13818"/>
    <lineage>
        <taxon>Eukaryota</taxon>
        <taxon>Viridiplantae</taxon>
        <taxon>Streptophyta</taxon>
        <taxon>Embryophyta</taxon>
        <taxon>Tracheophyta</taxon>
        <taxon>Polypodiopsida</taxon>
        <taxon>Polypodiidae</taxon>
        <taxon>Polypodiales</taxon>
        <taxon>Pteridineae</taxon>
        <taxon>Pteridaceae</taxon>
        <taxon>Vittarioideae</taxon>
        <taxon>Adiantum</taxon>
    </lineage>
</organism>
<dbReference type="PANTHER" id="PTHR20921">
    <property type="entry name" value="TRANSMEMBRANE PROTEIN 222"/>
    <property type="match status" value="1"/>
</dbReference>
<dbReference type="GO" id="GO:0005794">
    <property type="term" value="C:Golgi apparatus"/>
    <property type="evidence" value="ECO:0007669"/>
    <property type="project" value="TreeGrafter"/>
</dbReference>
<name>A0A9D4V5F5_ADICA</name>
<dbReference type="GO" id="GO:0010104">
    <property type="term" value="P:regulation of ethylene-activated signaling pathway"/>
    <property type="evidence" value="ECO:0007669"/>
    <property type="project" value="TreeGrafter"/>
</dbReference>
<evidence type="ECO:0000313" key="1">
    <source>
        <dbReference type="EMBL" id="KAI5079805.1"/>
    </source>
</evidence>
<reference evidence="1 2" key="1">
    <citation type="submission" date="2021-01" db="EMBL/GenBank/DDBJ databases">
        <title>Adiantum capillus-veneris genome.</title>
        <authorList>
            <person name="Fang Y."/>
            <person name="Liao Q."/>
        </authorList>
    </citation>
    <scope>NUCLEOTIDE SEQUENCE [LARGE SCALE GENOMIC DNA]</scope>
    <source>
        <strain evidence="1">H3</strain>
        <tissue evidence="1">Leaf</tissue>
    </source>
</reference>
<sequence>MTESQDAEALKHLIESPGSGSASEFSSNRFPRSIVWTPLPIVSWLAPFLGHVGVCREDGIIVDFAGSYYVNIDSFAFGAAARFVHLDEQQCCFPPYLSGHTCKSGFEHAQVGTALSWDDGLRSCMQHFQHKSYNPFTSYIWTDLIDC</sequence>
<gene>
    <name evidence="1" type="ORF">GOP47_0005284</name>
</gene>
<keyword evidence="2" id="KW-1185">Reference proteome</keyword>
<dbReference type="Pfam" id="PF05608">
    <property type="entry name" value="RTE1"/>
    <property type="match status" value="1"/>
</dbReference>
<dbReference type="GO" id="GO:0005783">
    <property type="term" value="C:endoplasmic reticulum"/>
    <property type="evidence" value="ECO:0007669"/>
    <property type="project" value="TreeGrafter"/>
</dbReference>
<dbReference type="OrthoDB" id="267284at2759"/>
<evidence type="ECO:0000313" key="2">
    <source>
        <dbReference type="Proteomes" id="UP000886520"/>
    </source>
</evidence>
<dbReference type="Proteomes" id="UP000886520">
    <property type="component" value="Chromosome 5"/>
</dbReference>
<proteinExistence type="predicted"/>
<accession>A0A9D4V5F5</accession>
<dbReference type="InterPro" id="IPR008496">
    <property type="entry name" value="TMEM222/RTE1"/>
</dbReference>